<dbReference type="FunFam" id="2.60.40.10:FF:000009">
    <property type="entry name" value="receptor-type tyrosine-protein phosphatase U isoform X1"/>
    <property type="match status" value="1"/>
</dbReference>
<dbReference type="PANTHER" id="PTHR24051">
    <property type="entry name" value="SUSHI DOMAIN-CONTAINING PROTEIN 1"/>
    <property type="match status" value="1"/>
</dbReference>
<sequence length="368" mass="40334">MDPEQPLNRSRAEGSSFVFVNTSGHYGGQRAQLMLPPLKENDTHCVSFLFYRRGSTPPVLNIYIKGSTHWQCSSPVLGRIENNGLLGVPVFNASGPAYHIWKGVELAVSTFWPNYYQVVLEAVSTGQRGAVAIKDITLQGHQCMGAPHFLHIKGVEVNAGQTATFHCTVNGRPQSDLLLYLQGIGGRQAALSDIKPGNSRRYVANFNVENTTKGDSGQYRCIGQSERGVGVSSYAELTVKQPPVPIAPPQLIAVGATYLWIQLNANSINGDGPIIEREVEYRTLSGMLIDTTPVDKPTHKIGHLDPDTEYEISVLLTRSLDGGTGRPGPPLRARTKCAGESGHMIMRMMMVMRMYAPVMLQWNQLSPF</sequence>
<proteinExistence type="predicted"/>
<dbReference type="GO" id="GO:0016020">
    <property type="term" value="C:membrane"/>
    <property type="evidence" value="ECO:0007669"/>
    <property type="project" value="InterPro"/>
</dbReference>
<organism evidence="7 8">
    <name type="scientific">Takifugu flavidus</name>
    <name type="common">sansaifugu</name>
    <dbReference type="NCBI Taxonomy" id="433684"/>
    <lineage>
        <taxon>Eukaryota</taxon>
        <taxon>Metazoa</taxon>
        <taxon>Chordata</taxon>
        <taxon>Craniata</taxon>
        <taxon>Vertebrata</taxon>
        <taxon>Euteleostomi</taxon>
        <taxon>Actinopterygii</taxon>
        <taxon>Neopterygii</taxon>
        <taxon>Teleostei</taxon>
        <taxon>Neoteleostei</taxon>
        <taxon>Acanthomorphata</taxon>
        <taxon>Eupercaria</taxon>
        <taxon>Tetraodontiformes</taxon>
        <taxon>Tetradontoidea</taxon>
        <taxon>Tetraodontidae</taxon>
        <taxon>Takifugu</taxon>
    </lineage>
</organism>
<keyword evidence="8" id="KW-1185">Reference proteome</keyword>
<dbReference type="AlphaFoldDB" id="A0A5C6NSS8"/>
<evidence type="ECO:0000259" key="6">
    <source>
        <dbReference type="PROSITE" id="PS50853"/>
    </source>
</evidence>
<keyword evidence="2" id="KW-1015">Disulfide bond</keyword>
<dbReference type="InterPro" id="IPR000998">
    <property type="entry name" value="MAM_dom"/>
</dbReference>
<dbReference type="PROSITE" id="PS50853">
    <property type="entry name" value="FN3"/>
    <property type="match status" value="1"/>
</dbReference>
<evidence type="ECO:0000259" key="4">
    <source>
        <dbReference type="PROSITE" id="PS50060"/>
    </source>
</evidence>
<evidence type="ECO:0000256" key="1">
    <source>
        <dbReference type="ARBA" id="ARBA00022737"/>
    </source>
</evidence>
<dbReference type="SMART" id="SM00060">
    <property type="entry name" value="FN3"/>
    <property type="match status" value="1"/>
</dbReference>
<dbReference type="InterPro" id="IPR013783">
    <property type="entry name" value="Ig-like_fold"/>
</dbReference>
<feature type="domain" description="MAM" evidence="4">
    <location>
        <begin position="1"/>
        <end position="145"/>
    </location>
</feature>
<dbReference type="Gene3D" id="2.60.40.10">
    <property type="entry name" value="Immunoglobulins"/>
    <property type="match status" value="2"/>
</dbReference>
<dbReference type="InterPro" id="IPR036116">
    <property type="entry name" value="FN3_sf"/>
</dbReference>
<protein>
    <submittedName>
        <fullName evidence="7">Receptor-type tyrosine-protein phosphatase mu</fullName>
    </submittedName>
</protein>
<keyword evidence="1" id="KW-0677">Repeat</keyword>
<dbReference type="SMART" id="SM00137">
    <property type="entry name" value="MAM"/>
    <property type="match status" value="1"/>
</dbReference>
<keyword evidence="7" id="KW-0675">Receptor</keyword>
<dbReference type="PANTHER" id="PTHR24051:SF11">
    <property type="entry name" value="PROTEIN TYROSINE PHOSPHATASE, RECEPTOR TYPE, M"/>
    <property type="match status" value="1"/>
</dbReference>
<dbReference type="Pfam" id="PF00629">
    <property type="entry name" value="MAM"/>
    <property type="match status" value="1"/>
</dbReference>
<evidence type="ECO:0000256" key="3">
    <source>
        <dbReference type="ARBA" id="ARBA00023319"/>
    </source>
</evidence>
<dbReference type="SUPFAM" id="SSF48726">
    <property type="entry name" value="Immunoglobulin"/>
    <property type="match status" value="1"/>
</dbReference>
<feature type="domain" description="Ig-like" evidence="5">
    <location>
        <begin position="147"/>
        <end position="238"/>
    </location>
</feature>
<feature type="domain" description="Fibronectin type-III" evidence="6">
    <location>
        <begin position="245"/>
        <end position="338"/>
    </location>
</feature>
<dbReference type="Proteomes" id="UP000324091">
    <property type="component" value="Chromosome 17"/>
</dbReference>
<dbReference type="InterPro" id="IPR051622">
    <property type="entry name" value="R-tyr_protein_phosphatases"/>
</dbReference>
<dbReference type="InterPro" id="IPR003599">
    <property type="entry name" value="Ig_sub"/>
</dbReference>
<dbReference type="SUPFAM" id="SSF49265">
    <property type="entry name" value="Fibronectin type III"/>
    <property type="match status" value="1"/>
</dbReference>
<gene>
    <name evidence="7" type="ORF">D4764_17G0000550</name>
</gene>
<dbReference type="CDD" id="cd00063">
    <property type="entry name" value="FN3"/>
    <property type="match status" value="1"/>
</dbReference>
<dbReference type="PROSITE" id="PS50060">
    <property type="entry name" value="MAM_2"/>
    <property type="match status" value="1"/>
</dbReference>
<comment type="caution">
    <text evidence="7">The sequence shown here is derived from an EMBL/GenBank/DDBJ whole genome shotgun (WGS) entry which is preliminary data.</text>
</comment>
<dbReference type="SMART" id="SM00409">
    <property type="entry name" value="IG"/>
    <property type="match status" value="1"/>
</dbReference>
<accession>A0A5C6NSS8</accession>
<dbReference type="CDD" id="cd06263">
    <property type="entry name" value="MAM"/>
    <property type="match status" value="1"/>
</dbReference>
<evidence type="ECO:0000313" key="8">
    <source>
        <dbReference type="Proteomes" id="UP000324091"/>
    </source>
</evidence>
<dbReference type="InterPro" id="IPR036179">
    <property type="entry name" value="Ig-like_dom_sf"/>
</dbReference>
<evidence type="ECO:0000256" key="2">
    <source>
        <dbReference type="ARBA" id="ARBA00023157"/>
    </source>
</evidence>
<keyword evidence="3" id="KW-0393">Immunoglobulin domain</keyword>
<dbReference type="PROSITE" id="PS50835">
    <property type="entry name" value="IG_LIKE"/>
    <property type="match status" value="1"/>
</dbReference>
<dbReference type="InterPro" id="IPR013320">
    <property type="entry name" value="ConA-like_dom_sf"/>
</dbReference>
<dbReference type="Pfam" id="PF00047">
    <property type="entry name" value="ig"/>
    <property type="match status" value="1"/>
</dbReference>
<dbReference type="Gene3D" id="2.60.120.200">
    <property type="match status" value="1"/>
</dbReference>
<dbReference type="InterPro" id="IPR007110">
    <property type="entry name" value="Ig-like_dom"/>
</dbReference>
<reference evidence="7 8" key="1">
    <citation type="submission" date="2019-04" db="EMBL/GenBank/DDBJ databases">
        <title>Chromosome genome assembly for Takifugu flavidus.</title>
        <authorList>
            <person name="Xiao S."/>
        </authorList>
    </citation>
    <scope>NUCLEOTIDE SEQUENCE [LARGE SCALE GENOMIC DNA]</scope>
    <source>
        <strain evidence="7">HTHZ2018</strain>
        <tissue evidence="7">Muscle</tissue>
    </source>
</reference>
<evidence type="ECO:0000259" key="5">
    <source>
        <dbReference type="PROSITE" id="PS50835"/>
    </source>
</evidence>
<dbReference type="EMBL" id="RHFK02000009">
    <property type="protein sequence ID" value="TWW70572.1"/>
    <property type="molecule type" value="Genomic_DNA"/>
</dbReference>
<dbReference type="InterPro" id="IPR013151">
    <property type="entry name" value="Immunoglobulin_dom"/>
</dbReference>
<dbReference type="InterPro" id="IPR003961">
    <property type="entry name" value="FN3_dom"/>
</dbReference>
<dbReference type="CDD" id="cd00096">
    <property type="entry name" value="Ig"/>
    <property type="match status" value="1"/>
</dbReference>
<name>A0A5C6NSS8_9TELE</name>
<evidence type="ECO:0000313" key="7">
    <source>
        <dbReference type="EMBL" id="TWW70572.1"/>
    </source>
</evidence>
<dbReference type="SUPFAM" id="SSF49899">
    <property type="entry name" value="Concanavalin A-like lectins/glucanases"/>
    <property type="match status" value="1"/>
</dbReference>